<dbReference type="InterPro" id="IPR009492">
    <property type="entry name" value="TniQ"/>
</dbReference>
<dbReference type="Proteomes" id="UP000812277">
    <property type="component" value="Unassembled WGS sequence"/>
</dbReference>
<sequence length="363" mass="43016">MRDPFLRRRPVPFPDESIRGYIVRLAHLNRTSPRNIYQKSSLLTGTVPRSLLMITDKVPLSKLQDLTLIEESKLYDLSFYSLAGKYRDKREDLKILRRISAKGFCSVFFSQVCPICLSEKDFHRKLWELRMITTCHLHKCRLVSTCPQCGKILSPYRRFVTYCDCGFDLRKCSAKYVNSSDILLPTYINEKYFTGIKTIHLTEEFQQLSFRHFLYLHIFLYEYIFKCEFSQSDLQYSASFKPEIMHQVSLKTFEIFIGWPKSFYEFIETYRITPKNSSSGITKEFGRFHYQLIEKLSLEEFSFVLNTFVQYCGDIPSDPILKQVKKQLSDFLTRKRRKMIFPFKKIILYALKVQLKSLELMLG</sequence>
<dbReference type="Pfam" id="PF06527">
    <property type="entry name" value="TniQ"/>
    <property type="match status" value="1"/>
</dbReference>
<dbReference type="EMBL" id="JAHZIJ010000002">
    <property type="protein sequence ID" value="MBW7474326.1"/>
    <property type="molecule type" value="Genomic_DNA"/>
</dbReference>
<comment type="caution">
    <text evidence="2">The sequence shown here is derived from an EMBL/GenBank/DDBJ whole genome shotgun (WGS) entry which is preliminary data.</text>
</comment>
<evidence type="ECO:0000313" key="2">
    <source>
        <dbReference type="EMBL" id="MBW7474326.1"/>
    </source>
</evidence>
<accession>A0ABS7D3D6</accession>
<reference evidence="2 3" key="1">
    <citation type="submission" date="2021-07" db="EMBL/GenBank/DDBJ databases">
        <title>Paenibacillus radiodurans sp. nov., isolated from the southeastern edge of Tengger Desert.</title>
        <authorList>
            <person name="Zhang G."/>
        </authorList>
    </citation>
    <scope>NUCLEOTIDE SEQUENCE [LARGE SCALE GENOMIC DNA]</scope>
    <source>
        <strain evidence="2 3">DT7-4</strain>
    </source>
</reference>
<protein>
    <submittedName>
        <fullName evidence="2">TniQ family protein</fullName>
    </submittedName>
</protein>
<keyword evidence="3" id="KW-1185">Reference proteome</keyword>
<name>A0ABS7D3D6_9BACL</name>
<evidence type="ECO:0000259" key="1">
    <source>
        <dbReference type="Pfam" id="PF06527"/>
    </source>
</evidence>
<feature type="domain" description="TniQ" evidence="1">
    <location>
        <begin position="8"/>
        <end position="142"/>
    </location>
</feature>
<proteinExistence type="predicted"/>
<organism evidence="2 3">
    <name type="scientific">Paenibacillus oenotherae</name>
    <dbReference type="NCBI Taxonomy" id="1435645"/>
    <lineage>
        <taxon>Bacteria</taxon>
        <taxon>Bacillati</taxon>
        <taxon>Bacillota</taxon>
        <taxon>Bacilli</taxon>
        <taxon>Bacillales</taxon>
        <taxon>Paenibacillaceae</taxon>
        <taxon>Paenibacillus</taxon>
    </lineage>
</organism>
<evidence type="ECO:0000313" key="3">
    <source>
        <dbReference type="Proteomes" id="UP000812277"/>
    </source>
</evidence>
<dbReference type="RefSeq" id="WP_219871547.1">
    <property type="nucleotide sequence ID" value="NZ_JAHZIJ010000002.1"/>
</dbReference>
<gene>
    <name evidence="2" type="ORF">K0T92_06185</name>
</gene>